<dbReference type="Pfam" id="PF17763">
    <property type="entry name" value="Asparaginase_C"/>
    <property type="match status" value="1"/>
</dbReference>
<dbReference type="PIRSF" id="PIRSF001220">
    <property type="entry name" value="L-ASNase_gatD"/>
    <property type="match status" value="1"/>
</dbReference>
<dbReference type="EC" id="3.5.1.1" evidence="10"/>
<dbReference type="GO" id="GO:0004067">
    <property type="term" value="F:asparaginase activity"/>
    <property type="evidence" value="ECO:0007669"/>
    <property type="project" value="UniProtKB-UniRule"/>
</dbReference>
<dbReference type="InterPro" id="IPR037152">
    <property type="entry name" value="L-asparaginase_N_sf"/>
</dbReference>
<dbReference type="AlphaFoldDB" id="A0A563DCE0"/>
<feature type="active site" evidence="5">
    <location>
        <position position="38"/>
    </location>
</feature>
<feature type="binding site" evidence="4">
    <location>
        <begin position="117"/>
        <end position="118"/>
    </location>
    <ligand>
        <name>substrate</name>
    </ligand>
</feature>
<proteinExistence type="inferred from homology"/>
<dbReference type="CDD" id="cd08964">
    <property type="entry name" value="L-asparaginase_II"/>
    <property type="match status" value="1"/>
</dbReference>
<dbReference type="InterPro" id="IPR027474">
    <property type="entry name" value="L-asparaginase_N"/>
</dbReference>
<dbReference type="PANTHER" id="PTHR11707">
    <property type="entry name" value="L-ASPARAGINASE"/>
    <property type="match status" value="1"/>
</dbReference>
<organism evidence="10 11">
    <name type="scientific">Apibacter muscae</name>
    <dbReference type="NCBI Taxonomy" id="2509004"/>
    <lineage>
        <taxon>Bacteria</taxon>
        <taxon>Pseudomonadati</taxon>
        <taxon>Bacteroidota</taxon>
        <taxon>Flavobacteriia</taxon>
        <taxon>Flavobacteriales</taxon>
        <taxon>Weeksellaceae</taxon>
        <taxon>Apibacter</taxon>
    </lineage>
</organism>
<dbReference type="Proteomes" id="UP000319499">
    <property type="component" value="Unassembled WGS sequence"/>
</dbReference>
<dbReference type="SUPFAM" id="SSF53774">
    <property type="entry name" value="Glutaminase/Asparaginase"/>
    <property type="match status" value="1"/>
</dbReference>
<dbReference type="FunFam" id="3.40.50.1170:FF:000001">
    <property type="entry name" value="L-asparaginase 2"/>
    <property type="match status" value="1"/>
</dbReference>
<feature type="active site" description="O-isoaspartyl threonine intermediate" evidence="3">
    <location>
        <position position="38"/>
    </location>
</feature>
<dbReference type="EMBL" id="SELH01000021">
    <property type="protein sequence ID" value="TWP27792.1"/>
    <property type="molecule type" value="Genomic_DNA"/>
</dbReference>
<keyword evidence="11" id="KW-1185">Reference proteome</keyword>
<dbReference type="PIRSF" id="PIRSF500176">
    <property type="entry name" value="L_ASNase"/>
    <property type="match status" value="1"/>
</dbReference>
<evidence type="ECO:0000313" key="11">
    <source>
        <dbReference type="Proteomes" id="UP000319499"/>
    </source>
</evidence>
<dbReference type="SMART" id="SM00870">
    <property type="entry name" value="Asparaginase"/>
    <property type="match status" value="1"/>
</dbReference>
<name>A0A563DCE0_9FLAO</name>
<gene>
    <name evidence="10" type="ORF">ETU09_06770</name>
</gene>
<evidence type="ECO:0000256" key="5">
    <source>
        <dbReference type="PROSITE-ProRule" id="PRU10099"/>
    </source>
</evidence>
<evidence type="ECO:0000256" key="7">
    <source>
        <dbReference type="RuleBase" id="RU004456"/>
    </source>
</evidence>
<sequence length="354" mass="38523">MNLKEFKRFIALAMVVLSVLFINAQKKPTIYVLATGGTIAGTGESSTSSAYKAGSIGVDQLLKAVPDLAKVADIKSEQIANIGSQDMNIDVWLKLVKRINELAKDENVAGFVITHGTDTMEETSYFLNLTAKTNKPIVLVGAMRPSTAISADGPRNLFNAVACAADPSASDQGVMVVMDDKILGADDIEKVHTLEVGSFDNPNYGYLGFIYDGKPYFTRKSTKKHTNNSEFDITNLTVLPRVDIITGYANADRLFVDAAVKANTKGIVYGGVGNGNMSTDVLNALTETAKKGIPVVRSSRLPVGPTAQWDEIDDDARNFAASWFLTPQKSRILLMLALTKTKDYKEIQRMFTEY</sequence>
<dbReference type="InterPro" id="IPR006034">
    <property type="entry name" value="Asparaginase/glutaminase-like"/>
</dbReference>
<dbReference type="InterPro" id="IPR004550">
    <property type="entry name" value="AsnASE_II"/>
</dbReference>
<dbReference type="Gene3D" id="3.40.50.40">
    <property type="match status" value="1"/>
</dbReference>
<feature type="domain" description="L-asparaginase N-terminal" evidence="8">
    <location>
        <begin position="30"/>
        <end position="220"/>
    </location>
</feature>
<dbReference type="PROSITE" id="PS00144">
    <property type="entry name" value="ASN_GLN_ASE_1"/>
    <property type="match status" value="1"/>
</dbReference>
<keyword evidence="2 10" id="KW-0378">Hydrolase</keyword>
<dbReference type="PROSITE" id="PS00917">
    <property type="entry name" value="ASN_GLN_ASE_2"/>
    <property type="match status" value="1"/>
</dbReference>
<evidence type="ECO:0000259" key="9">
    <source>
        <dbReference type="Pfam" id="PF17763"/>
    </source>
</evidence>
<dbReference type="PRINTS" id="PR00139">
    <property type="entry name" value="ASNGLNASE"/>
</dbReference>
<evidence type="ECO:0000259" key="8">
    <source>
        <dbReference type="Pfam" id="PF00710"/>
    </source>
</evidence>
<dbReference type="NCBIfam" id="TIGR00520">
    <property type="entry name" value="asnASE_II"/>
    <property type="match status" value="1"/>
</dbReference>
<dbReference type="Pfam" id="PF00710">
    <property type="entry name" value="Asparaginase"/>
    <property type="match status" value="1"/>
</dbReference>
<dbReference type="PANTHER" id="PTHR11707:SF28">
    <property type="entry name" value="60 KDA LYSOPHOSPHOLIPASE"/>
    <property type="match status" value="1"/>
</dbReference>
<evidence type="ECO:0000256" key="1">
    <source>
        <dbReference type="ARBA" id="ARBA00010518"/>
    </source>
</evidence>
<dbReference type="Gene3D" id="3.40.50.1170">
    <property type="entry name" value="L-asparaginase, N-terminal domain"/>
    <property type="match status" value="1"/>
</dbReference>
<protein>
    <submittedName>
        <fullName evidence="10">Type II asparaginase</fullName>
        <ecNumber evidence="10">3.5.1.1</ecNumber>
    </submittedName>
</protein>
<feature type="domain" description="Asparaginase/glutaminase C-terminal" evidence="9">
    <location>
        <begin position="241"/>
        <end position="351"/>
    </location>
</feature>
<dbReference type="InterPro" id="IPR027473">
    <property type="entry name" value="L-asparaginase_C"/>
</dbReference>
<evidence type="ECO:0000256" key="6">
    <source>
        <dbReference type="PROSITE-ProRule" id="PRU10100"/>
    </source>
</evidence>
<reference evidence="10 11" key="1">
    <citation type="submission" date="2019-02" db="EMBL/GenBank/DDBJ databases">
        <title>Apibacter muscae sp. nov.: a novel member of the house fly microbiota.</title>
        <authorList>
            <person name="Park R."/>
        </authorList>
    </citation>
    <scope>NUCLEOTIDE SEQUENCE [LARGE SCALE GENOMIC DNA]</scope>
    <source>
        <strain evidence="10 11">AL1</strain>
    </source>
</reference>
<dbReference type="InterPro" id="IPR027475">
    <property type="entry name" value="Asparaginase/glutaminase_AS2"/>
</dbReference>
<evidence type="ECO:0000256" key="2">
    <source>
        <dbReference type="ARBA" id="ARBA00022801"/>
    </source>
</evidence>
<evidence type="ECO:0000256" key="3">
    <source>
        <dbReference type="PIRSR" id="PIRSR001220-1"/>
    </source>
</evidence>
<comment type="caution">
    <text evidence="10">The sequence shown here is derived from an EMBL/GenBank/DDBJ whole genome shotgun (WGS) entry which is preliminary data.</text>
</comment>
<evidence type="ECO:0000256" key="4">
    <source>
        <dbReference type="PIRSR" id="PIRSR001220-2"/>
    </source>
</evidence>
<dbReference type="OrthoDB" id="9788068at2"/>
<dbReference type="InterPro" id="IPR036152">
    <property type="entry name" value="Asp/glu_Ase-like_sf"/>
</dbReference>
<accession>A0A563DCE0</accession>
<dbReference type="RefSeq" id="WP_146292764.1">
    <property type="nucleotide sequence ID" value="NZ_SELH01000021.1"/>
</dbReference>
<dbReference type="InterPro" id="IPR040919">
    <property type="entry name" value="Asparaginase_C"/>
</dbReference>
<comment type="similarity">
    <text evidence="1 7">Belongs to the asparaginase 1 family.</text>
</comment>
<feature type="binding site" evidence="4">
    <location>
        <position position="84"/>
    </location>
    <ligand>
        <name>substrate</name>
    </ligand>
</feature>
<dbReference type="PROSITE" id="PS51732">
    <property type="entry name" value="ASN_GLN_ASE_3"/>
    <property type="match status" value="1"/>
</dbReference>
<dbReference type="InterPro" id="IPR020827">
    <property type="entry name" value="Asparaginase/glutaminase_AS1"/>
</dbReference>
<feature type="active site" evidence="6">
    <location>
        <position position="117"/>
    </location>
</feature>
<dbReference type="GO" id="GO:0006528">
    <property type="term" value="P:asparagine metabolic process"/>
    <property type="evidence" value="ECO:0007669"/>
    <property type="project" value="InterPro"/>
</dbReference>
<evidence type="ECO:0000313" key="10">
    <source>
        <dbReference type="EMBL" id="TWP27792.1"/>
    </source>
</evidence>